<proteinExistence type="predicted"/>
<dbReference type="PANTHER" id="PTHR37017">
    <property type="entry name" value="AB HYDROLASE-1 DOMAIN-CONTAINING PROTEIN-RELATED"/>
    <property type="match status" value="1"/>
</dbReference>
<dbReference type="GO" id="GO:0016787">
    <property type="term" value="F:hydrolase activity"/>
    <property type="evidence" value="ECO:0007669"/>
    <property type="project" value="UniProtKB-KW"/>
</dbReference>
<reference evidence="2 3" key="1">
    <citation type="submission" date="2022-07" db="EMBL/GenBank/DDBJ databases">
        <title>Degradation activity of malathion, p-nitrophenol and potential low-temperature adaptation strategy of Rhodococcus sp. FXJ9.536.</title>
        <authorList>
            <person name="Huang J."/>
            <person name="Huang Y."/>
        </authorList>
    </citation>
    <scope>NUCLEOTIDE SEQUENCE [LARGE SCALE GENOMIC DNA]</scope>
    <source>
        <strain evidence="2 3">FXJ9.536</strain>
    </source>
</reference>
<sequence>MAVTFVLLPGAGSDSWYWHRVVPILTGHGHAAITVDLPYSDESAGQYEFADVVVKAARDVEGPVVLVAQSMSAFTAAIVCERTDVDVDVDLLVLVAPMLPAPGESAGEWWENTGQSAAQRAFAVSEGRDPTATNDLRELFFHDVPEGLIEEAFQAEEVAMSDTPFETVWRAQEWPHVKTRVIVGSRDRLFPVDFMKRIVRERLSIAPDVIDAGHLIALARPRELAAALEGYVEGL</sequence>
<dbReference type="InterPro" id="IPR029058">
    <property type="entry name" value="AB_hydrolase_fold"/>
</dbReference>
<keyword evidence="2" id="KW-0378">Hydrolase</keyword>
<feature type="domain" description="AB hydrolase-1" evidence="1">
    <location>
        <begin position="5"/>
        <end position="227"/>
    </location>
</feature>
<keyword evidence="3" id="KW-1185">Reference proteome</keyword>
<dbReference type="Proteomes" id="UP001524501">
    <property type="component" value="Unassembled WGS sequence"/>
</dbReference>
<dbReference type="Pfam" id="PF12697">
    <property type="entry name" value="Abhydrolase_6"/>
    <property type="match status" value="1"/>
</dbReference>
<dbReference type="PANTHER" id="PTHR37017:SF11">
    <property type="entry name" value="ESTERASE_LIPASE_THIOESTERASE DOMAIN-CONTAINING PROTEIN"/>
    <property type="match status" value="1"/>
</dbReference>
<evidence type="ECO:0000259" key="1">
    <source>
        <dbReference type="Pfam" id="PF12697"/>
    </source>
</evidence>
<dbReference type="Gene3D" id="3.40.50.1820">
    <property type="entry name" value="alpha/beta hydrolase"/>
    <property type="match status" value="1"/>
</dbReference>
<evidence type="ECO:0000313" key="3">
    <source>
        <dbReference type="Proteomes" id="UP001524501"/>
    </source>
</evidence>
<comment type="caution">
    <text evidence="2">The sequence shown here is derived from an EMBL/GenBank/DDBJ whole genome shotgun (WGS) entry which is preliminary data.</text>
</comment>
<dbReference type="SUPFAM" id="SSF53474">
    <property type="entry name" value="alpha/beta-Hydrolases"/>
    <property type="match status" value="1"/>
</dbReference>
<dbReference type="EMBL" id="JANFQF010000012">
    <property type="protein sequence ID" value="MCQ4120617.1"/>
    <property type="molecule type" value="Genomic_DNA"/>
</dbReference>
<dbReference type="InterPro" id="IPR000073">
    <property type="entry name" value="AB_hydrolase_1"/>
</dbReference>
<name>A0ABT1QEJ7_9NOCA</name>
<accession>A0ABT1QEJ7</accession>
<dbReference type="RefSeq" id="WP_255970315.1">
    <property type="nucleotide sequence ID" value="NZ_JANFQF010000012.1"/>
</dbReference>
<protein>
    <submittedName>
        <fullName evidence="2">Alpha/beta hydrolase</fullName>
    </submittedName>
</protein>
<organism evidence="2 3">
    <name type="scientific">Rhodococcus tibetensis</name>
    <dbReference type="NCBI Taxonomy" id="2965064"/>
    <lineage>
        <taxon>Bacteria</taxon>
        <taxon>Bacillati</taxon>
        <taxon>Actinomycetota</taxon>
        <taxon>Actinomycetes</taxon>
        <taxon>Mycobacteriales</taxon>
        <taxon>Nocardiaceae</taxon>
        <taxon>Rhodococcus</taxon>
    </lineage>
</organism>
<gene>
    <name evidence="2" type="ORF">NOF53_15795</name>
</gene>
<dbReference type="InterPro" id="IPR052897">
    <property type="entry name" value="Sec-Metab_Biosynth_Hydrolase"/>
</dbReference>
<evidence type="ECO:0000313" key="2">
    <source>
        <dbReference type="EMBL" id="MCQ4120617.1"/>
    </source>
</evidence>